<name>A0A7W9YYT2_9HYPH</name>
<dbReference type="PRINTS" id="PR00112">
    <property type="entry name" value="ACYLPHPHTASE"/>
</dbReference>
<comment type="catalytic activity">
    <reaction evidence="3 4 5">
        <text>an acyl phosphate + H2O = a carboxylate + phosphate + H(+)</text>
        <dbReference type="Rhea" id="RHEA:14965"/>
        <dbReference type="ChEBI" id="CHEBI:15377"/>
        <dbReference type="ChEBI" id="CHEBI:15378"/>
        <dbReference type="ChEBI" id="CHEBI:29067"/>
        <dbReference type="ChEBI" id="CHEBI:43474"/>
        <dbReference type="ChEBI" id="CHEBI:59918"/>
        <dbReference type="EC" id="3.6.1.7"/>
    </reaction>
</comment>
<evidence type="ECO:0000256" key="1">
    <source>
        <dbReference type="ARBA" id="ARBA00005614"/>
    </source>
</evidence>
<dbReference type="EC" id="3.6.1.7" evidence="2 4"/>
<dbReference type="PROSITE" id="PS00151">
    <property type="entry name" value="ACYLPHOSPHATASE_2"/>
    <property type="match status" value="1"/>
</dbReference>
<dbReference type="Proteomes" id="UP000535501">
    <property type="component" value="Unassembled WGS sequence"/>
</dbReference>
<evidence type="ECO:0000256" key="2">
    <source>
        <dbReference type="ARBA" id="ARBA00012150"/>
    </source>
</evidence>
<keyword evidence="9" id="KW-1185">Reference proteome</keyword>
<dbReference type="Pfam" id="PF00708">
    <property type="entry name" value="Acylphosphatase"/>
    <property type="match status" value="1"/>
</dbReference>
<dbReference type="PROSITE" id="PS00150">
    <property type="entry name" value="ACYLPHOSPHATASE_1"/>
    <property type="match status" value="1"/>
</dbReference>
<dbReference type="InterPro" id="IPR001792">
    <property type="entry name" value="Acylphosphatase-like_dom"/>
</dbReference>
<dbReference type="PANTHER" id="PTHR47268:SF4">
    <property type="entry name" value="ACYLPHOSPHATASE"/>
    <property type="match status" value="1"/>
</dbReference>
<protein>
    <recommendedName>
        <fullName evidence="2 4">Acylphosphatase</fullName>
        <ecNumber evidence="2 4">3.6.1.7</ecNumber>
    </recommendedName>
</protein>
<evidence type="ECO:0000313" key="9">
    <source>
        <dbReference type="Proteomes" id="UP000535501"/>
    </source>
</evidence>
<keyword evidence="4 5" id="KW-0378">Hydrolase</keyword>
<dbReference type="EMBL" id="JACHEJ010000007">
    <property type="protein sequence ID" value="MBB6180895.1"/>
    <property type="molecule type" value="Genomic_DNA"/>
</dbReference>
<dbReference type="InterPro" id="IPR020456">
    <property type="entry name" value="Acylphosphatase"/>
</dbReference>
<evidence type="ECO:0000256" key="6">
    <source>
        <dbReference type="RuleBase" id="RU004168"/>
    </source>
</evidence>
<dbReference type="Gene3D" id="3.30.70.100">
    <property type="match status" value="1"/>
</dbReference>
<feature type="active site" evidence="4">
    <location>
        <position position="22"/>
    </location>
</feature>
<evidence type="ECO:0000259" key="7">
    <source>
        <dbReference type="PROSITE" id="PS51160"/>
    </source>
</evidence>
<dbReference type="AlphaFoldDB" id="A0A7W9YYT2"/>
<dbReference type="InterPro" id="IPR017968">
    <property type="entry name" value="Acylphosphatase_CS"/>
</dbReference>
<reference evidence="8 9" key="1">
    <citation type="submission" date="2020-08" db="EMBL/GenBank/DDBJ databases">
        <title>Genomic Encyclopedia of Type Strains, Phase IV (KMG-IV): sequencing the most valuable type-strain genomes for metagenomic binning, comparative biology and taxonomic classification.</title>
        <authorList>
            <person name="Goeker M."/>
        </authorList>
    </citation>
    <scope>NUCLEOTIDE SEQUENCE [LARGE SCALE GENOMIC DNA]</scope>
    <source>
        <strain evidence="8 9">DSM 102134</strain>
    </source>
</reference>
<feature type="active site" evidence="4">
    <location>
        <position position="40"/>
    </location>
</feature>
<dbReference type="RefSeq" id="WP_077547731.1">
    <property type="nucleotide sequence ID" value="NZ_CANLQM010000006.1"/>
</dbReference>
<dbReference type="InterPro" id="IPR036046">
    <property type="entry name" value="Acylphosphatase-like_dom_sf"/>
</dbReference>
<proteinExistence type="inferred from homology"/>
<comment type="similarity">
    <text evidence="1 6">Belongs to the acylphosphatase family.</text>
</comment>
<dbReference type="PROSITE" id="PS51160">
    <property type="entry name" value="ACYLPHOSPHATASE_3"/>
    <property type="match status" value="1"/>
</dbReference>
<evidence type="ECO:0000256" key="3">
    <source>
        <dbReference type="ARBA" id="ARBA00047645"/>
    </source>
</evidence>
<dbReference type="GO" id="GO:0003998">
    <property type="term" value="F:acylphosphatase activity"/>
    <property type="evidence" value="ECO:0007669"/>
    <property type="project" value="UniProtKB-EC"/>
</dbReference>
<feature type="domain" description="Acylphosphatase-like" evidence="7">
    <location>
        <begin position="7"/>
        <end position="94"/>
    </location>
</feature>
<dbReference type="SUPFAM" id="SSF54975">
    <property type="entry name" value="Acylphosphatase/BLUF domain-like"/>
    <property type="match status" value="1"/>
</dbReference>
<dbReference type="PANTHER" id="PTHR47268">
    <property type="entry name" value="ACYLPHOSPHATASE"/>
    <property type="match status" value="1"/>
</dbReference>
<sequence>MTDDQRILGARISGRVQGVGFRAWTQGQARKLGLAGWVRNERDGTVAVVFAGPPAAVAAMVECLWQGPPGALVSAVETWDEKLADLPPEFRVTR</sequence>
<accession>A0A7W9YYT2</accession>
<comment type="caution">
    <text evidence="8">The sequence shown here is derived from an EMBL/GenBank/DDBJ whole genome shotgun (WGS) entry which is preliminary data.</text>
</comment>
<dbReference type="NCBIfam" id="NF010999">
    <property type="entry name" value="PRK14425.1"/>
    <property type="match status" value="1"/>
</dbReference>
<organism evidence="8 9">
    <name type="scientific">Pseudorhizobium flavum</name>
    <dbReference type="NCBI Taxonomy" id="1335061"/>
    <lineage>
        <taxon>Bacteria</taxon>
        <taxon>Pseudomonadati</taxon>
        <taxon>Pseudomonadota</taxon>
        <taxon>Alphaproteobacteria</taxon>
        <taxon>Hyphomicrobiales</taxon>
        <taxon>Rhizobiaceae</taxon>
        <taxon>Rhizobium/Agrobacterium group</taxon>
        <taxon>Pseudorhizobium</taxon>
    </lineage>
</organism>
<evidence type="ECO:0000256" key="4">
    <source>
        <dbReference type="PROSITE-ProRule" id="PRU00520"/>
    </source>
</evidence>
<evidence type="ECO:0000313" key="8">
    <source>
        <dbReference type="EMBL" id="MBB6180895.1"/>
    </source>
</evidence>
<evidence type="ECO:0000256" key="5">
    <source>
        <dbReference type="RuleBase" id="RU000553"/>
    </source>
</evidence>
<gene>
    <name evidence="8" type="ORF">HNQ75_002878</name>
</gene>